<keyword evidence="7" id="KW-1000">Mitochondrion outer membrane</keyword>
<evidence type="ECO:0000256" key="15">
    <source>
        <dbReference type="ARBA" id="ARBA00050566"/>
    </source>
</evidence>
<dbReference type="InterPro" id="IPR011032">
    <property type="entry name" value="GroES-like_sf"/>
</dbReference>
<dbReference type="InterPro" id="IPR013154">
    <property type="entry name" value="ADH-like_N"/>
</dbReference>
<evidence type="ECO:0000256" key="12">
    <source>
        <dbReference type="ARBA" id="ARBA00023128"/>
    </source>
</evidence>
<dbReference type="SMART" id="SM00829">
    <property type="entry name" value="PKS_ER"/>
    <property type="match status" value="1"/>
</dbReference>
<dbReference type="InterPro" id="IPR037397">
    <property type="entry name" value="RTN4IP1"/>
</dbReference>
<dbReference type="PANTHER" id="PTHR11695">
    <property type="entry name" value="ALCOHOL DEHYDROGENASE RELATED"/>
    <property type="match status" value="1"/>
</dbReference>
<dbReference type="AlphaFoldDB" id="A0A498N9R5"/>
<name>A0A498N9R5_LABRO</name>
<evidence type="ECO:0000256" key="14">
    <source>
        <dbReference type="ARBA" id="ARBA00050485"/>
    </source>
</evidence>
<evidence type="ECO:0000256" key="1">
    <source>
        <dbReference type="ARBA" id="ARBA00004294"/>
    </source>
</evidence>
<dbReference type="Proteomes" id="UP000290572">
    <property type="component" value="Unassembled WGS sequence"/>
</dbReference>
<evidence type="ECO:0000256" key="13">
    <source>
        <dbReference type="ARBA" id="ARBA00023136"/>
    </source>
</evidence>
<organism evidence="20 21">
    <name type="scientific">Labeo rohita</name>
    <name type="common">Indian major carp</name>
    <name type="synonym">Cyprinus rohita</name>
    <dbReference type="NCBI Taxonomy" id="84645"/>
    <lineage>
        <taxon>Eukaryota</taxon>
        <taxon>Metazoa</taxon>
        <taxon>Chordata</taxon>
        <taxon>Craniata</taxon>
        <taxon>Vertebrata</taxon>
        <taxon>Euteleostomi</taxon>
        <taxon>Actinopterygii</taxon>
        <taxon>Neopterygii</taxon>
        <taxon>Teleostei</taxon>
        <taxon>Ostariophysi</taxon>
        <taxon>Cypriniformes</taxon>
        <taxon>Cyprinidae</taxon>
        <taxon>Labeoninae</taxon>
        <taxon>Labeonini</taxon>
        <taxon>Labeo</taxon>
    </lineage>
</organism>
<comment type="catalytic activity">
    <reaction evidence="16">
        <text>3-demethylubiquinone-10 + NADH + 2 H(+) = 3-demethylubiquinol-10 + NAD(+)</text>
        <dbReference type="Rhea" id="RHEA:83243"/>
        <dbReference type="ChEBI" id="CHEBI:15378"/>
        <dbReference type="ChEBI" id="CHEBI:57540"/>
        <dbReference type="ChEBI" id="CHEBI:57945"/>
        <dbReference type="ChEBI" id="CHEBI:64182"/>
        <dbReference type="ChEBI" id="CHEBI:231824"/>
    </reaction>
</comment>
<keyword evidence="21" id="KW-1185">Reference proteome</keyword>
<evidence type="ECO:0000256" key="17">
    <source>
        <dbReference type="ARBA" id="ARBA00051220"/>
    </source>
</evidence>
<dbReference type="SUPFAM" id="SSF50129">
    <property type="entry name" value="GroES-like"/>
    <property type="match status" value="1"/>
</dbReference>
<protein>
    <recommendedName>
        <fullName evidence="18">NAD(P)H oxidoreductase RTN4IP1, mitochondrial</fullName>
    </recommendedName>
</protein>
<evidence type="ECO:0000313" key="21">
    <source>
        <dbReference type="Proteomes" id="UP000290572"/>
    </source>
</evidence>
<sequence length="341" mass="37218">MPAWVIDKYGKNEVLRFTKNAALPIIHYPNEVIVKVHAAGLNPIDISMRGGYGAATMAMKRDPLNMNQSGSEFPLILGRDVSGEIMECGLDVNYFKPGDQVWAAIPPWKQGSLAEFVVLSANEVSHKPKSLRHIEAASIPYVAATACVLILGGSGGVGTLAIQMVKAWGAHVTVTCSQNAERLVRDLGADDVVDYTAGPVEKQLQTLQKFDLILDNIGGETEKWALDLLKPWNGAKYVTLVTPFLHNTDRLGLADGMMQSGVTIGCKVLKHLRKGVHYRWGFFAPSGPTLDEITEMVDAGKVRPVLEEVFSFAQVPQAFEKVEQGHARGKTVVSIIEEQKE</sequence>
<comment type="catalytic activity">
    <reaction evidence="14">
        <text>3-demethylubiquinone-10 + NADPH + 2 H(+) = 3-demethylubiquinol-10 + NADP(+)</text>
        <dbReference type="Rhea" id="RHEA:83247"/>
        <dbReference type="ChEBI" id="CHEBI:15378"/>
        <dbReference type="ChEBI" id="CHEBI:57783"/>
        <dbReference type="ChEBI" id="CHEBI:58349"/>
        <dbReference type="ChEBI" id="CHEBI:64182"/>
        <dbReference type="ChEBI" id="CHEBI:231824"/>
    </reaction>
</comment>
<comment type="caution">
    <text evidence="20">The sequence shown here is derived from an EMBL/GenBank/DDBJ whole genome shotgun (WGS) entry which is preliminary data.</text>
</comment>
<reference evidence="20 21" key="1">
    <citation type="submission" date="2018-03" db="EMBL/GenBank/DDBJ databases">
        <title>Draft genome sequence of Rohu Carp (Labeo rohita).</title>
        <authorList>
            <person name="Das P."/>
            <person name="Kushwaha B."/>
            <person name="Joshi C.G."/>
            <person name="Kumar D."/>
            <person name="Nagpure N.S."/>
            <person name="Sahoo L."/>
            <person name="Das S.P."/>
            <person name="Bit A."/>
            <person name="Patnaik S."/>
            <person name="Meher P.K."/>
            <person name="Jayasankar P."/>
            <person name="Koringa P.G."/>
            <person name="Patel N.V."/>
            <person name="Hinsu A.T."/>
            <person name="Kumar R."/>
            <person name="Pandey M."/>
            <person name="Agarwal S."/>
            <person name="Srivastava S."/>
            <person name="Singh M."/>
            <person name="Iquebal M.A."/>
            <person name="Jaiswal S."/>
            <person name="Angadi U.B."/>
            <person name="Kumar N."/>
            <person name="Raza M."/>
            <person name="Shah T.M."/>
            <person name="Rai A."/>
            <person name="Jena J.K."/>
        </authorList>
    </citation>
    <scope>NUCLEOTIDE SEQUENCE [LARGE SCALE GENOMIC DNA]</scope>
    <source>
        <strain evidence="20">DASCIFA01</strain>
        <tissue evidence="20">Testis</tissue>
    </source>
</reference>
<dbReference type="InterPro" id="IPR036291">
    <property type="entry name" value="NAD(P)-bd_dom_sf"/>
</dbReference>
<keyword evidence="10" id="KW-0809">Transit peptide</keyword>
<accession>A0A498N9R5</accession>
<dbReference type="Pfam" id="PF08240">
    <property type="entry name" value="ADH_N"/>
    <property type="match status" value="1"/>
</dbReference>
<keyword evidence="5" id="KW-0831">Ubiquinone biosynthesis</keyword>
<evidence type="ECO:0000256" key="7">
    <source>
        <dbReference type="ARBA" id="ARBA00022787"/>
    </source>
</evidence>
<dbReference type="InterPro" id="IPR020843">
    <property type="entry name" value="ER"/>
</dbReference>
<comment type="pathway">
    <text evidence="3">Cofactor biosynthesis; ubiquinone biosynthesis.</text>
</comment>
<evidence type="ECO:0000256" key="18">
    <source>
        <dbReference type="ARBA" id="ARBA00071154"/>
    </source>
</evidence>
<dbReference type="GO" id="GO:0006744">
    <property type="term" value="P:ubiquinone biosynthetic process"/>
    <property type="evidence" value="ECO:0007669"/>
    <property type="project" value="UniProtKB-KW"/>
</dbReference>
<dbReference type="GO" id="GO:0016491">
    <property type="term" value="F:oxidoreductase activity"/>
    <property type="evidence" value="ECO:0007669"/>
    <property type="project" value="UniProtKB-KW"/>
</dbReference>
<dbReference type="STRING" id="84645.A0A498N9R5"/>
<dbReference type="EMBL" id="QBIY01011738">
    <property type="protein sequence ID" value="RXN29770.1"/>
    <property type="molecule type" value="Genomic_DNA"/>
</dbReference>
<keyword evidence="9" id="KW-0524">Neurogenesis</keyword>
<keyword evidence="6" id="KW-0547">Nucleotide-binding</keyword>
<gene>
    <name evidence="20" type="ORF">ROHU_018120</name>
</gene>
<dbReference type="GO" id="GO:0007399">
    <property type="term" value="P:nervous system development"/>
    <property type="evidence" value="ECO:0007669"/>
    <property type="project" value="UniProtKB-KW"/>
</dbReference>
<evidence type="ECO:0000256" key="16">
    <source>
        <dbReference type="ARBA" id="ARBA00051102"/>
    </source>
</evidence>
<evidence type="ECO:0007829" key="22">
    <source>
        <dbReference type="PeptideAtlas" id="A0A498N9R5"/>
    </source>
</evidence>
<dbReference type="Gene3D" id="3.90.180.10">
    <property type="entry name" value="Medium-chain alcohol dehydrogenases, catalytic domain"/>
    <property type="match status" value="1"/>
</dbReference>
<dbReference type="SUPFAM" id="SSF51735">
    <property type="entry name" value="NAD(P)-binding Rossmann-fold domains"/>
    <property type="match status" value="1"/>
</dbReference>
<dbReference type="FunFam" id="3.40.50.720:FF:000147">
    <property type="entry name" value="Reticulon-4-interacting protein 1 homolog, mitochondrial"/>
    <property type="match status" value="1"/>
</dbReference>
<evidence type="ECO:0000256" key="5">
    <source>
        <dbReference type="ARBA" id="ARBA00022688"/>
    </source>
</evidence>
<comment type="similarity">
    <text evidence="4">Belongs to the zinc-containing alcohol dehydrogenase family. Quinone oxidoreductase subfamily.</text>
</comment>
<evidence type="ECO:0000256" key="4">
    <source>
        <dbReference type="ARBA" id="ARBA00010371"/>
    </source>
</evidence>
<keyword evidence="13" id="KW-0472">Membrane</keyword>
<keyword evidence="11" id="KW-0560">Oxidoreductase</keyword>
<evidence type="ECO:0000256" key="2">
    <source>
        <dbReference type="ARBA" id="ARBA00004305"/>
    </source>
</evidence>
<comment type="catalytic activity">
    <reaction evidence="15">
        <text>a 3-demethylubiquinone + NADH + 2 H(+) = a 3-demethylubiquinol + NAD(+)</text>
        <dbReference type="Rhea" id="RHEA:83235"/>
        <dbReference type="Rhea" id="RHEA-COMP:10914"/>
        <dbReference type="Rhea" id="RHEA-COMP:19654"/>
        <dbReference type="ChEBI" id="CHEBI:15378"/>
        <dbReference type="ChEBI" id="CHEBI:57540"/>
        <dbReference type="ChEBI" id="CHEBI:57945"/>
        <dbReference type="ChEBI" id="CHEBI:84422"/>
        <dbReference type="ChEBI" id="CHEBI:231825"/>
    </reaction>
</comment>
<dbReference type="GO" id="GO:0000166">
    <property type="term" value="F:nucleotide binding"/>
    <property type="evidence" value="ECO:0007669"/>
    <property type="project" value="UniProtKB-KW"/>
</dbReference>
<keyword evidence="12" id="KW-0496">Mitochondrion</keyword>
<dbReference type="CDD" id="cd08248">
    <property type="entry name" value="RTN4I1"/>
    <property type="match status" value="1"/>
</dbReference>
<dbReference type="PANTHER" id="PTHR11695:SF294">
    <property type="entry name" value="RETICULON-4-INTERACTING PROTEIN 1, MITOCHONDRIAL"/>
    <property type="match status" value="1"/>
</dbReference>
<evidence type="ECO:0000313" key="20">
    <source>
        <dbReference type="EMBL" id="RXN29770.1"/>
    </source>
</evidence>
<evidence type="ECO:0000259" key="19">
    <source>
        <dbReference type="SMART" id="SM00829"/>
    </source>
</evidence>
<dbReference type="Pfam" id="PF13602">
    <property type="entry name" value="ADH_zinc_N_2"/>
    <property type="match status" value="1"/>
</dbReference>
<dbReference type="Gene3D" id="3.40.50.720">
    <property type="entry name" value="NAD(P)-binding Rossmann-like Domain"/>
    <property type="match status" value="1"/>
</dbReference>
<dbReference type="FunFam" id="3.90.180.10:FF:000009">
    <property type="entry name" value="Reticulon-4-interacting protein 1, mitochondrial"/>
    <property type="match status" value="1"/>
</dbReference>
<evidence type="ECO:0000256" key="6">
    <source>
        <dbReference type="ARBA" id="ARBA00022741"/>
    </source>
</evidence>
<evidence type="ECO:0000256" key="10">
    <source>
        <dbReference type="ARBA" id="ARBA00022946"/>
    </source>
</evidence>
<evidence type="ECO:0000256" key="3">
    <source>
        <dbReference type="ARBA" id="ARBA00004749"/>
    </source>
</evidence>
<evidence type="ECO:0000256" key="8">
    <source>
        <dbReference type="ARBA" id="ARBA00022857"/>
    </source>
</evidence>
<evidence type="ECO:0000256" key="9">
    <source>
        <dbReference type="ARBA" id="ARBA00022902"/>
    </source>
</evidence>
<evidence type="ECO:0000256" key="11">
    <source>
        <dbReference type="ARBA" id="ARBA00023002"/>
    </source>
</evidence>
<dbReference type="InterPro" id="IPR050700">
    <property type="entry name" value="YIM1/Zinc_Alcohol_DH_Fams"/>
</dbReference>
<keyword evidence="8" id="KW-0521">NADP</keyword>
<dbReference type="GO" id="GO:0005759">
    <property type="term" value="C:mitochondrial matrix"/>
    <property type="evidence" value="ECO:0007669"/>
    <property type="project" value="UniProtKB-SubCell"/>
</dbReference>
<dbReference type="GO" id="GO:0005741">
    <property type="term" value="C:mitochondrial outer membrane"/>
    <property type="evidence" value="ECO:0007669"/>
    <property type="project" value="UniProtKB-SubCell"/>
</dbReference>
<feature type="domain" description="Enoyl reductase (ER)" evidence="19">
    <location>
        <begin position="10"/>
        <end position="333"/>
    </location>
</feature>
<comment type="catalytic activity">
    <reaction evidence="17">
        <text>a 3-demethylubiquinone + NADPH + 2 H(+) = a 3-demethylubiquinol + NADP(+)</text>
        <dbReference type="Rhea" id="RHEA:83239"/>
        <dbReference type="Rhea" id="RHEA-COMP:10914"/>
        <dbReference type="Rhea" id="RHEA-COMP:19654"/>
        <dbReference type="ChEBI" id="CHEBI:15378"/>
        <dbReference type="ChEBI" id="CHEBI:57783"/>
        <dbReference type="ChEBI" id="CHEBI:58349"/>
        <dbReference type="ChEBI" id="CHEBI:84422"/>
        <dbReference type="ChEBI" id="CHEBI:231825"/>
    </reaction>
</comment>
<proteinExistence type="evidence at protein level"/>
<comment type="subcellular location">
    <subcellularLocation>
        <location evidence="2">Mitochondrion matrix</location>
    </subcellularLocation>
    <subcellularLocation>
        <location evidence="1">Mitochondrion outer membrane</location>
    </subcellularLocation>
</comment>
<keyword evidence="22" id="KW-1267">Proteomics identification</keyword>